<keyword evidence="4 5" id="KW-0472">Membrane</keyword>
<evidence type="ECO:0000313" key="7">
    <source>
        <dbReference type="EMBL" id="MDO2409146.1"/>
    </source>
</evidence>
<accession>A0ABT8T6P0</accession>
<feature type="domain" description="TMEM205-like" evidence="6">
    <location>
        <begin position="11"/>
        <end position="113"/>
    </location>
</feature>
<evidence type="ECO:0000313" key="8">
    <source>
        <dbReference type="Proteomes" id="UP001171111"/>
    </source>
</evidence>
<dbReference type="InterPro" id="IPR025423">
    <property type="entry name" value="TMEM205-like"/>
</dbReference>
<gene>
    <name evidence="7" type="ORF">Q2362_03405</name>
</gene>
<evidence type="ECO:0000256" key="5">
    <source>
        <dbReference type="SAM" id="Phobius"/>
    </source>
</evidence>
<keyword evidence="3 5" id="KW-1133">Transmembrane helix</keyword>
<keyword evidence="2 5" id="KW-0812">Transmembrane</keyword>
<protein>
    <submittedName>
        <fullName evidence="7">DUF4149 domain-containing protein</fullName>
    </submittedName>
</protein>
<evidence type="ECO:0000256" key="4">
    <source>
        <dbReference type="ARBA" id="ARBA00023136"/>
    </source>
</evidence>
<evidence type="ECO:0000256" key="2">
    <source>
        <dbReference type="ARBA" id="ARBA00022692"/>
    </source>
</evidence>
<proteinExistence type="predicted"/>
<keyword evidence="8" id="KW-1185">Reference proteome</keyword>
<evidence type="ECO:0000259" key="6">
    <source>
        <dbReference type="Pfam" id="PF13664"/>
    </source>
</evidence>
<reference evidence="7 8" key="1">
    <citation type="submission" date="2023-06" db="EMBL/GenBank/DDBJ databases">
        <title>Campylobacter magnum sp. nov., isolated from cecal contents of domestic pigs (Sus scrofa domesticus).</title>
        <authorList>
            <person name="Papic B."/>
            <person name="Gruntar I."/>
        </authorList>
    </citation>
    <scope>NUCLEOTIDE SEQUENCE [LARGE SCALE GENOMIC DNA]</scope>
    <source>
        <strain evidence="8">34484-21</strain>
    </source>
</reference>
<organism evidence="7 8">
    <name type="scientific">Campylobacter magnus</name>
    <dbReference type="NCBI Taxonomy" id="3026462"/>
    <lineage>
        <taxon>Bacteria</taxon>
        <taxon>Pseudomonadati</taxon>
        <taxon>Campylobacterota</taxon>
        <taxon>Epsilonproteobacteria</taxon>
        <taxon>Campylobacterales</taxon>
        <taxon>Campylobacteraceae</taxon>
        <taxon>Campylobacter</taxon>
    </lineage>
</organism>
<name>A0ABT8T6P0_9BACT</name>
<comment type="subcellular location">
    <subcellularLocation>
        <location evidence="1">Membrane</location>
    </subcellularLocation>
</comment>
<comment type="caution">
    <text evidence="7">The sequence shown here is derived from an EMBL/GenBank/DDBJ whole genome shotgun (WGS) entry which is preliminary data.</text>
</comment>
<sequence>MKALSSIYLFILALTLGVEVAIGLSAPVLFRSDLYITPGTLSALQAGTLLAQVFMKYNYIALFCGFFALLFEIFSWRASEASFQLKLSTLMLSLIIAVLACLFYYFTSYITAAAALGESALDENFARIHEASETTLKIAMIARLGLFFLRAKISVFAPLRAESK</sequence>
<dbReference type="RefSeq" id="WP_302243981.1">
    <property type="nucleotide sequence ID" value="NZ_JAULJQ010000003.1"/>
</dbReference>
<evidence type="ECO:0000256" key="3">
    <source>
        <dbReference type="ARBA" id="ARBA00022989"/>
    </source>
</evidence>
<feature type="transmembrane region" description="Helical" evidence="5">
    <location>
        <begin position="57"/>
        <end position="75"/>
    </location>
</feature>
<dbReference type="Pfam" id="PF13664">
    <property type="entry name" value="DUF4149"/>
    <property type="match status" value="1"/>
</dbReference>
<feature type="transmembrane region" description="Helical" evidence="5">
    <location>
        <begin position="7"/>
        <end position="30"/>
    </location>
</feature>
<feature type="transmembrane region" description="Helical" evidence="5">
    <location>
        <begin position="87"/>
        <end position="106"/>
    </location>
</feature>
<dbReference type="Proteomes" id="UP001171111">
    <property type="component" value="Unassembled WGS sequence"/>
</dbReference>
<evidence type="ECO:0000256" key="1">
    <source>
        <dbReference type="ARBA" id="ARBA00004370"/>
    </source>
</evidence>
<dbReference type="EMBL" id="JAULJQ010000003">
    <property type="protein sequence ID" value="MDO2409146.1"/>
    <property type="molecule type" value="Genomic_DNA"/>
</dbReference>